<dbReference type="AlphaFoldDB" id="A0A9J6BJD9"/>
<evidence type="ECO:0000313" key="13">
    <source>
        <dbReference type="EMBL" id="KAG5669679.1"/>
    </source>
</evidence>
<dbReference type="EMBL" id="JADBJN010000004">
    <property type="protein sequence ID" value="KAG5669679.1"/>
    <property type="molecule type" value="Genomic_DNA"/>
</dbReference>
<comment type="subcellular location">
    <subcellularLocation>
        <location evidence="1">Membrane</location>
        <topology evidence="1">Multi-pass membrane protein</topology>
    </subcellularLocation>
</comment>
<dbReference type="InterPro" id="IPR001873">
    <property type="entry name" value="ENaC"/>
</dbReference>
<dbReference type="OrthoDB" id="5874059at2759"/>
<dbReference type="Pfam" id="PF00858">
    <property type="entry name" value="ASC"/>
    <property type="match status" value="1"/>
</dbReference>
<keyword evidence="10 12" id="KW-0739">Sodium transport</keyword>
<evidence type="ECO:0000256" key="10">
    <source>
        <dbReference type="ARBA" id="ARBA00023201"/>
    </source>
</evidence>
<protein>
    <submittedName>
        <fullName evidence="13">Uncharacterized protein</fullName>
    </submittedName>
</protein>
<organism evidence="13 14">
    <name type="scientific">Polypedilum vanderplanki</name>
    <name type="common">Sleeping chironomid midge</name>
    <dbReference type="NCBI Taxonomy" id="319348"/>
    <lineage>
        <taxon>Eukaryota</taxon>
        <taxon>Metazoa</taxon>
        <taxon>Ecdysozoa</taxon>
        <taxon>Arthropoda</taxon>
        <taxon>Hexapoda</taxon>
        <taxon>Insecta</taxon>
        <taxon>Pterygota</taxon>
        <taxon>Neoptera</taxon>
        <taxon>Endopterygota</taxon>
        <taxon>Diptera</taxon>
        <taxon>Nematocera</taxon>
        <taxon>Chironomoidea</taxon>
        <taxon>Chironomidae</taxon>
        <taxon>Chironominae</taxon>
        <taxon>Polypedilum</taxon>
        <taxon>Polypedilum</taxon>
    </lineage>
</organism>
<dbReference type="GO" id="GO:0005886">
    <property type="term" value="C:plasma membrane"/>
    <property type="evidence" value="ECO:0007669"/>
    <property type="project" value="TreeGrafter"/>
</dbReference>
<dbReference type="GO" id="GO:0015280">
    <property type="term" value="F:ligand-gated sodium channel activity"/>
    <property type="evidence" value="ECO:0007669"/>
    <property type="project" value="TreeGrafter"/>
</dbReference>
<evidence type="ECO:0000256" key="12">
    <source>
        <dbReference type="RuleBase" id="RU000679"/>
    </source>
</evidence>
<evidence type="ECO:0000256" key="6">
    <source>
        <dbReference type="ARBA" id="ARBA00022989"/>
    </source>
</evidence>
<evidence type="ECO:0000256" key="3">
    <source>
        <dbReference type="ARBA" id="ARBA00022448"/>
    </source>
</evidence>
<keyword evidence="3 12" id="KW-0813">Transport</keyword>
<evidence type="ECO:0000256" key="8">
    <source>
        <dbReference type="ARBA" id="ARBA00023065"/>
    </source>
</evidence>
<evidence type="ECO:0000256" key="5">
    <source>
        <dbReference type="ARBA" id="ARBA00022692"/>
    </source>
</evidence>
<keyword evidence="9" id="KW-0472">Membrane</keyword>
<proteinExistence type="inferred from homology"/>
<reference evidence="13" key="1">
    <citation type="submission" date="2021-03" db="EMBL/GenBank/DDBJ databases">
        <title>Chromosome level genome of the anhydrobiotic midge Polypedilum vanderplanki.</title>
        <authorList>
            <person name="Yoshida Y."/>
            <person name="Kikawada T."/>
            <person name="Gusev O."/>
        </authorList>
    </citation>
    <scope>NUCLEOTIDE SEQUENCE</scope>
    <source>
        <strain evidence="13">NIAS01</strain>
        <tissue evidence="13">Whole body or cell culture</tissue>
    </source>
</reference>
<comment type="caution">
    <text evidence="13">The sequence shown here is derived from an EMBL/GenBank/DDBJ whole genome shotgun (WGS) entry which is preliminary data.</text>
</comment>
<evidence type="ECO:0000256" key="4">
    <source>
        <dbReference type="ARBA" id="ARBA00022461"/>
    </source>
</evidence>
<evidence type="ECO:0000256" key="2">
    <source>
        <dbReference type="ARBA" id="ARBA00007193"/>
    </source>
</evidence>
<keyword evidence="14" id="KW-1185">Reference proteome</keyword>
<evidence type="ECO:0000256" key="9">
    <source>
        <dbReference type="ARBA" id="ARBA00023136"/>
    </source>
</evidence>
<evidence type="ECO:0000256" key="1">
    <source>
        <dbReference type="ARBA" id="ARBA00004141"/>
    </source>
</evidence>
<keyword evidence="6" id="KW-1133">Transmembrane helix</keyword>
<keyword evidence="5 12" id="KW-0812">Transmembrane</keyword>
<keyword evidence="7" id="KW-0915">Sodium</keyword>
<dbReference type="Proteomes" id="UP001107558">
    <property type="component" value="Chromosome 4"/>
</dbReference>
<keyword evidence="8 12" id="KW-0406">Ion transport</keyword>
<name>A0A9J6BJD9_POLVA</name>
<dbReference type="Gene3D" id="1.10.287.820">
    <property type="entry name" value="Acid-sensing ion channel domain"/>
    <property type="match status" value="1"/>
</dbReference>
<accession>A0A9J6BJD9</accession>
<evidence type="ECO:0000256" key="11">
    <source>
        <dbReference type="ARBA" id="ARBA00023303"/>
    </source>
</evidence>
<comment type="similarity">
    <text evidence="2 12">Belongs to the amiloride-sensitive sodium channel (TC 1.A.6) family.</text>
</comment>
<dbReference type="PANTHER" id="PTHR11690:SF285">
    <property type="entry name" value="PICKPOCKET 3"/>
    <property type="match status" value="1"/>
</dbReference>
<sequence length="384" mass="44863">MTNNKKILKTFLKVVAKEINFFLSFFSEFSEKVSLHGLGFVFNSYLNIFERLLWLILILMTSYGAYNISSTQYERYVANPTVISLERDYREWNGTLPAVTLCYHKRINDTRAEAVIKRFWNTDRDSGEYEYFYEYIKTVVYFEQTFEKFEKYTNDRRLNSVSMLTIAKLVHPSFNSIVTSFDTNAEFSLNEVVTEKGLCYTVNSVLWPLISTNSSNHRQLNLKIRPLSCYFLKNQCYMKLDVYDPTVFIAIHSPFELPVENTPFFDMGMTDEIESSYNMLETVASSELKKLRIAQRNCYFIDESTENLPVYSYNACKLVCRAKAAIRFCGCRPYFYPFMNETVCSPSGLFCLTQNNWPNAVTCDCSKTCVEIVYTQNSLKKINW</sequence>
<keyword evidence="4 12" id="KW-0894">Sodium channel</keyword>
<evidence type="ECO:0000313" key="14">
    <source>
        <dbReference type="Proteomes" id="UP001107558"/>
    </source>
</evidence>
<gene>
    <name evidence="13" type="ORF">PVAND_017562</name>
</gene>
<keyword evidence="11 12" id="KW-0407">Ion channel</keyword>
<evidence type="ECO:0000256" key="7">
    <source>
        <dbReference type="ARBA" id="ARBA00023053"/>
    </source>
</evidence>
<dbReference type="PANTHER" id="PTHR11690">
    <property type="entry name" value="AMILORIDE-SENSITIVE SODIUM CHANNEL-RELATED"/>
    <property type="match status" value="1"/>
</dbReference>